<dbReference type="InterPro" id="IPR041647">
    <property type="entry name" value="IRK_C"/>
</dbReference>
<feature type="transmembrane region" description="Helical" evidence="13">
    <location>
        <begin position="191"/>
        <end position="214"/>
    </location>
</feature>
<evidence type="ECO:0000256" key="13">
    <source>
        <dbReference type="SAM" id="Phobius"/>
    </source>
</evidence>
<evidence type="ECO:0000256" key="10">
    <source>
        <dbReference type="ARBA" id="ARBA00023303"/>
    </source>
</evidence>
<keyword evidence="17" id="KW-1185">Reference proteome</keyword>
<dbReference type="GO" id="GO:0005242">
    <property type="term" value="F:inward rectifier potassium channel activity"/>
    <property type="evidence" value="ECO:0007669"/>
    <property type="project" value="InterPro"/>
</dbReference>
<evidence type="ECO:0008006" key="18">
    <source>
        <dbReference type="Google" id="ProtNLM"/>
    </source>
</evidence>
<keyword evidence="7 13" id="KW-1133">Transmembrane helix</keyword>
<feature type="compositionally biased region" description="Basic and acidic residues" evidence="12">
    <location>
        <begin position="37"/>
        <end position="59"/>
    </location>
</feature>
<evidence type="ECO:0000256" key="8">
    <source>
        <dbReference type="ARBA" id="ARBA00023065"/>
    </source>
</evidence>
<keyword evidence="9 13" id="KW-0472">Membrane</keyword>
<dbReference type="GO" id="GO:1990573">
    <property type="term" value="P:potassium ion import across plasma membrane"/>
    <property type="evidence" value="ECO:0007669"/>
    <property type="project" value="TreeGrafter"/>
</dbReference>
<dbReference type="AlphaFoldDB" id="A0A553P3R3"/>
<feature type="domain" description="Potassium channel inwardly rectifying transmembrane" evidence="14">
    <location>
        <begin position="168"/>
        <end position="302"/>
    </location>
</feature>
<evidence type="ECO:0000256" key="2">
    <source>
        <dbReference type="ARBA" id="ARBA00022448"/>
    </source>
</evidence>
<dbReference type="Pfam" id="PF01007">
    <property type="entry name" value="IRK"/>
    <property type="match status" value="1"/>
</dbReference>
<evidence type="ECO:0000256" key="12">
    <source>
        <dbReference type="SAM" id="MobiDB-lite"/>
    </source>
</evidence>
<comment type="subcellular location">
    <subcellularLocation>
        <location evidence="1 11">Membrane</location>
        <topology evidence="1 11">Multi-pass membrane protein</topology>
    </subcellularLocation>
</comment>
<dbReference type="Pfam" id="PF17655">
    <property type="entry name" value="IRK_C"/>
    <property type="match status" value="1"/>
</dbReference>
<dbReference type="PRINTS" id="PR01320">
    <property type="entry name" value="KIRCHANNEL"/>
</dbReference>
<keyword evidence="6 11" id="KW-0630">Potassium</keyword>
<dbReference type="PANTHER" id="PTHR11767">
    <property type="entry name" value="INWARD RECTIFIER POTASSIUM CHANNEL"/>
    <property type="match status" value="1"/>
</dbReference>
<evidence type="ECO:0000256" key="11">
    <source>
        <dbReference type="RuleBase" id="RU003822"/>
    </source>
</evidence>
<keyword evidence="4 11" id="KW-0812">Transmembrane</keyword>
<dbReference type="InterPro" id="IPR040445">
    <property type="entry name" value="Kir_TM"/>
</dbReference>
<evidence type="ECO:0000313" key="16">
    <source>
        <dbReference type="EMBL" id="TRY72328.1"/>
    </source>
</evidence>
<evidence type="ECO:0000256" key="5">
    <source>
        <dbReference type="ARBA" id="ARBA00022882"/>
    </source>
</evidence>
<keyword evidence="2 11" id="KW-0813">Transport</keyword>
<dbReference type="Gene3D" id="1.10.287.70">
    <property type="match status" value="1"/>
</dbReference>
<keyword evidence="8 11" id="KW-0406">Ion transport</keyword>
<dbReference type="PANTHER" id="PTHR11767:SF102">
    <property type="entry name" value="INWARDLY RECTIFYING POTASSIUM CHANNEL 1, ISOFORM F"/>
    <property type="match status" value="1"/>
</dbReference>
<evidence type="ECO:0000256" key="4">
    <source>
        <dbReference type="ARBA" id="ARBA00022692"/>
    </source>
</evidence>
<name>A0A553P3R3_TIGCA</name>
<keyword evidence="5 11" id="KW-0851">Voltage-gated channel</keyword>
<keyword evidence="3 11" id="KW-0633">Potassium transport</keyword>
<organism evidence="16 17">
    <name type="scientific">Tigriopus californicus</name>
    <name type="common">Marine copepod</name>
    <dbReference type="NCBI Taxonomy" id="6832"/>
    <lineage>
        <taxon>Eukaryota</taxon>
        <taxon>Metazoa</taxon>
        <taxon>Ecdysozoa</taxon>
        <taxon>Arthropoda</taxon>
        <taxon>Crustacea</taxon>
        <taxon>Multicrustacea</taxon>
        <taxon>Hexanauplia</taxon>
        <taxon>Copepoda</taxon>
        <taxon>Harpacticoida</taxon>
        <taxon>Harpacticidae</taxon>
        <taxon>Tigriopus</taxon>
    </lineage>
</organism>
<gene>
    <name evidence="16" type="ORF">TCAL_11451</name>
</gene>
<evidence type="ECO:0000256" key="6">
    <source>
        <dbReference type="ARBA" id="ARBA00022958"/>
    </source>
</evidence>
<feature type="transmembrane region" description="Helical" evidence="13">
    <location>
        <begin position="234"/>
        <end position="253"/>
    </location>
</feature>
<feature type="region of interest" description="Disordered" evidence="12">
    <location>
        <begin position="1"/>
        <end position="75"/>
    </location>
</feature>
<dbReference type="InterPro" id="IPR013518">
    <property type="entry name" value="K_chnl_inward-rec_Kir_cyto"/>
</dbReference>
<dbReference type="GO" id="GO:0005886">
    <property type="term" value="C:plasma membrane"/>
    <property type="evidence" value="ECO:0007669"/>
    <property type="project" value="TreeGrafter"/>
</dbReference>
<keyword evidence="10 11" id="KW-0407">Ion channel</keyword>
<dbReference type="GO" id="GO:0034702">
    <property type="term" value="C:monoatomic ion channel complex"/>
    <property type="evidence" value="ECO:0007669"/>
    <property type="project" value="UniProtKB-KW"/>
</dbReference>
<evidence type="ECO:0000256" key="9">
    <source>
        <dbReference type="ARBA" id="ARBA00023136"/>
    </source>
</evidence>
<proteinExistence type="inferred from homology"/>
<dbReference type="EMBL" id="VCGU01000008">
    <property type="protein sequence ID" value="TRY72328.1"/>
    <property type="molecule type" value="Genomic_DNA"/>
</dbReference>
<evidence type="ECO:0000313" key="17">
    <source>
        <dbReference type="Proteomes" id="UP000318571"/>
    </source>
</evidence>
<dbReference type="InterPro" id="IPR014756">
    <property type="entry name" value="Ig_E-set"/>
</dbReference>
<feature type="compositionally biased region" description="Basic and acidic residues" evidence="12">
    <location>
        <begin position="574"/>
        <end position="583"/>
    </location>
</feature>
<feature type="compositionally biased region" description="Polar residues" evidence="12">
    <location>
        <begin position="508"/>
        <end position="519"/>
    </location>
</feature>
<dbReference type="SUPFAM" id="SSF81296">
    <property type="entry name" value="E set domains"/>
    <property type="match status" value="1"/>
</dbReference>
<sequence>MDDKAKQVEEGSFKSSNNHIEANEDDPLPELQPLQSRVEDKIAKIVEGNADERAKHRGDQAIIKPGSETDSISNSNSVVDQYMTVDENIPSWSSTGAKIPTTFNVMPEQSRKLSYSLSHQGQFGEAYNRWKSMEDAEVKDSQLLQDETGSFLSKFRKVQKSRKRRVCEKGGDANVKYKNISKKKRRYLTDIYTTLVDSSFYVSWWLYAVIYYLICLIHGDFELEHLPDNQADSGWVPCIWAIDGIFASFLFSLETQHTIGYGTRQTSTECPLAMAVMSTQSVLGCLIQAFMVGLVFAKLSTPNKRARTVVFSKNAVICERDKRLCLSFRVGDMRPDSFIVGARISAKLIRRRVTSEGEMFHEVSPFKIIPDSSNEGCIFLIWPITVLHYIDDESPFYKLSATEFRRAKFEIHIVLEGTIEATSMTFQARTSYLPDEILWGHRFETMMIYRKDHNKYQVNFSAFNSTYEVDTALCSSRDLELHYRRQHKQRRYQSQKEAEKVKKGKFGDTSNPKLHNNAVSFDYGKLPSKRRSLSNNGDSGLDFGHKNKQPSFTLYPEDEEDDSDSDGEGSTTDLELKKMALRL</sequence>
<accession>A0A553P3R3</accession>
<dbReference type="STRING" id="6832.A0A553P3R3"/>
<protein>
    <recommendedName>
        <fullName evidence="18">Inward rectifier potassium channel C-terminal domain-containing protein</fullName>
    </recommendedName>
</protein>
<feature type="compositionally biased region" description="Basic and acidic residues" evidence="12">
    <location>
        <begin position="1"/>
        <end position="12"/>
    </location>
</feature>
<feature type="transmembrane region" description="Helical" evidence="13">
    <location>
        <begin position="274"/>
        <end position="297"/>
    </location>
</feature>
<dbReference type="InterPro" id="IPR016449">
    <property type="entry name" value="K_chnl_inward-rec_Kir"/>
</dbReference>
<evidence type="ECO:0000256" key="1">
    <source>
        <dbReference type="ARBA" id="ARBA00004141"/>
    </source>
</evidence>
<evidence type="ECO:0000256" key="3">
    <source>
        <dbReference type="ARBA" id="ARBA00022538"/>
    </source>
</evidence>
<evidence type="ECO:0000256" key="7">
    <source>
        <dbReference type="ARBA" id="ARBA00022989"/>
    </source>
</evidence>
<dbReference type="GO" id="GO:0034765">
    <property type="term" value="P:regulation of monoatomic ion transmembrane transport"/>
    <property type="evidence" value="ECO:0007669"/>
    <property type="project" value="TreeGrafter"/>
</dbReference>
<feature type="compositionally biased region" description="Acidic residues" evidence="12">
    <location>
        <begin position="556"/>
        <end position="567"/>
    </location>
</feature>
<evidence type="ECO:0000259" key="14">
    <source>
        <dbReference type="Pfam" id="PF01007"/>
    </source>
</evidence>
<evidence type="ECO:0000259" key="15">
    <source>
        <dbReference type="Pfam" id="PF17655"/>
    </source>
</evidence>
<dbReference type="SUPFAM" id="SSF81324">
    <property type="entry name" value="Voltage-gated potassium channels"/>
    <property type="match status" value="1"/>
</dbReference>
<feature type="region of interest" description="Disordered" evidence="12">
    <location>
        <begin position="485"/>
        <end position="583"/>
    </location>
</feature>
<comment type="caution">
    <text evidence="16">The sequence shown here is derived from an EMBL/GenBank/DDBJ whole genome shotgun (WGS) entry which is preliminary data.</text>
</comment>
<dbReference type="Proteomes" id="UP000318571">
    <property type="component" value="Chromosome 7"/>
</dbReference>
<feature type="domain" description="Inward rectifier potassium channel C-terminal" evidence="15">
    <location>
        <begin position="309"/>
        <end position="480"/>
    </location>
</feature>
<reference evidence="16 17" key="1">
    <citation type="journal article" date="2018" name="Nat. Ecol. Evol.">
        <title>Genomic signatures of mitonuclear coevolution across populations of Tigriopus californicus.</title>
        <authorList>
            <person name="Barreto F.S."/>
            <person name="Watson E.T."/>
            <person name="Lima T.G."/>
            <person name="Willett C.S."/>
            <person name="Edmands S."/>
            <person name="Li W."/>
            <person name="Burton R.S."/>
        </authorList>
    </citation>
    <scope>NUCLEOTIDE SEQUENCE [LARGE SCALE GENOMIC DNA]</scope>
    <source>
        <strain evidence="16 17">San Diego</strain>
    </source>
</reference>
<dbReference type="Gene3D" id="2.60.40.1400">
    <property type="entry name" value="G protein-activated inward rectifier potassium channel 1"/>
    <property type="match status" value="1"/>
</dbReference>
<comment type="similarity">
    <text evidence="11">Belongs to the inward rectifier-type potassium channel (TC 1.A.2.1) family.</text>
</comment>